<dbReference type="AlphaFoldDB" id="A0A6I6JMQ2"/>
<gene>
    <name evidence="1" type="ORF">GM418_00835</name>
</gene>
<evidence type="ECO:0000313" key="1">
    <source>
        <dbReference type="EMBL" id="QGY42250.1"/>
    </source>
</evidence>
<organism evidence="1 2">
    <name type="scientific">Maribellus comscasis</name>
    <dbReference type="NCBI Taxonomy" id="2681766"/>
    <lineage>
        <taxon>Bacteria</taxon>
        <taxon>Pseudomonadati</taxon>
        <taxon>Bacteroidota</taxon>
        <taxon>Bacteroidia</taxon>
        <taxon>Marinilabiliales</taxon>
        <taxon>Prolixibacteraceae</taxon>
        <taxon>Maribellus</taxon>
    </lineage>
</organism>
<dbReference type="KEGG" id="mcos:GM418_00835"/>
<sequence length="105" mass="12302">MKKIKFSGILQEFINKANNGNTQDVDFIIKHLTTESSLPMTRYVDYALSLVKNEAGIRQLEFYLFHGSLIQRNYCSLFFNRRGDWLTVKKAYQQGLIDEIQAYSR</sequence>
<protein>
    <submittedName>
        <fullName evidence="1">Uncharacterized protein</fullName>
    </submittedName>
</protein>
<dbReference type="EMBL" id="CP046401">
    <property type="protein sequence ID" value="QGY42250.1"/>
    <property type="molecule type" value="Genomic_DNA"/>
</dbReference>
<reference evidence="1 2" key="1">
    <citation type="submission" date="2019-11" db="EMBL/GenBank/DDBJ databases">
        <authorList>
            <person name="Zheng R.K."/>
            <person name="Sun C.M."/>
        </authorList>
    </citation>
    <scope>NUCLEOTIDE SEQUENCE [LARGE SCALE GENOMIC DNA]</scope>
    <source>
        <strain evidence="1 2">WC007</strain>
    </source>
</reference>
<keyword evidence="2" id="KW-1185">Reference proteome</keyword>
<evidence type="ECO:0000313" key="2">
    <source>
        <dbReference type="Proteomes" id="UP000428260"/>
    </source>
</evidence>
<proteinExistence type="predicted"/>
<name>A0A6I6JMQ2_9BACT</name>
<accession>A0A6I6JMQ2</accession>
<dbReference type="RefSeq" id="WP_158862233.1">
    <property type="nucleotide sequence ID" value="NZ_CP046401.1"/>
</dbReference>
<dbReference type="Proteomes" id="UP000428260">
    <property type="component" value="Chromosome"/>
</dbReference>